<dbReference type="PANTHER" id="PTHR10357">
    <property type="entry name" value="ALPHA-AMYLASE FAMILY MEMBER"/>
    <property type="match status" value="1"/>
</dbReference>
<dbReference type="GO" id="GO:0004556">
    <property type="term" value="F:alpha-amylase activity"/>
    <property type="evidence" value="ECO:0007669"/>
    <property type="project" value="UniProtKB-EC"/>
</dbReference>
<dbReference type="Proteomes" id="UP000029093">
    <property type="component" value="Unassembled WGS sequence"/>
</dbReference>
<keyword evidence="3" id="KW-0378">Hydrolase</keyword>
<dbReference type="PANTHER" id="PTHR10357:SF179">
    <property type="entry name" value="NEUTRAL AND BASIC AMINO ACID TRANSPORT PROTEIN RBAT"/>
    <property type="match status" value="1"/>
</dbReference>
<dbReference type="InterPro" id="IPR006047">
    <property type="entry name" value="GH13_cat_dom"/>
</dbReference>
<name>A0A086ZQL7_9BIFI</name>
<keyword evidence="3" id="KW-0413">Isomerase</keyword>
<keyword evidence="3" id="KW-0326">Glycosidase</keyword>
<dbReference type="EC" id="3.2.1.1" evidence="3"/>
<comment type="caution">
    <text evidence="3">The sequence shown here is derived from an EMBL/GenBank/DDBJ whole genome shotgun (WGS) entry which is preliminary data.</text>
</comment>
<evidence type="ECO:0000256" key="1">
    <source>
        <dbReference type="ARBA" id="ARBA00008061"/>
    </source>
</evidence>
<evidence type="ECO:0000313" key="3">
    <source>
        <dbReference type="EMBL" id="KFI48817.1"/>
    </source>
</evidence>
<accession>A0A086ZQL7</accession>
<dbReference type="CDD" id="cd11348">
    <property type="entry name" value="AmyAc_2"/>
    <property type="match status" value="1"/>
</dbReference>
<dbReference type="GO" id="GO:0009313">
    <property type="term" value="P:oligosaccharide catabolic process"/>
    <property type="evidence" value="ECO:0007669"/>
    <property type="project" value="TreeGrafter"/>
</dbReference>
<dbReference type="InterPro" id="IPR017853">
    <property type="entry name" value="GH"/>
</dbReference>
<comment type="similarity">
    <text evidence="1">Belongs to the glycosyl hydrolase 13 family.</text>
</comment>
<keyword evidence="4" id="KW-1185">Reference proteome</keyword>
<proteinExistence type="inferred from homology"/>
<evidence type="ECO:0000259" key="2">
    <source>
        <dbReference type="SMART" id="SM00642"/>
    </source>
</evidence>
<organism evidence="3 4">
    <name type="scientific">Bifidobacterium boum</name>
    <dbReference type="NCBI Taxonomy" id="78343"/>
    <lineage>
        <taxon>Bacteria</taxon>
        <taxon>Bacillati</taxon>
        <taxon>Actinomycetota</taxon>
        <taxon>Actinomycetes</taxon>
        <taxon>Bifidobacteriales</taxon>
        <taxon>Bifidobacteriaceae</taxon>
        <taxon>Bifidobacterium</taxon>
    </lineage>
</organism>
<dbReference type="SMART" id="SM00642">
    <property type="entry name" value="Aamy"/>
    <property type="match status" value="1"/>
</dbReference>
<dbReference type="Gene3D" id="3.20.20.80">
    <property type="entry name" value="Glycosidases"/>
    <property type="match status" value="1"/>
</dbReference>
<dbReference type="GO" id="GO:0047471">
    <property type="term" value="F:maltose alpha-D-glucosyltransferase activity"/>
    <property type="evidence" value="ECO:0007669"/>
    <property type="project" value="UniProtKB-EC"/>
</dbReference>
<gene>
    <name evidence="3" type="ORF">BBOU_0279</name>
</gene>
<reference evidence="3 4" key="1">
    <citation type="submission" date="2014-03" db="EMBL/GenBank/DDBJ databases">
        <title>Genomics of Bifidobacteria.</title>
        <authorList>
            <person name="Ventura M."/>
            <person name="Milani C."/>
            <person name="Lugli G.A."/>
        </authorList>
    </citation>
    <scope>NUCLEOTIDE SEQUENCE [LARGE SCALE GENOMIC DNA]</scope>
    <source>
        <strain evidence="3 4">LMG 10736</strain>
    </source>
</reference>
<dbReference type="SUPFAM" id="SSF51445">
    <property type="entry name" value="(Trans)glycosidases"/>
    <property type="match status" value="1"/>
</dbReference>
<dbReference type="EC" id="5.4.99.16" evidence="3"/>
<dbReference type="Gene3D" id="3.90.400.10">
    <property type="entry name" value="Oligo-1,6-glucosidase, Domain 2"/>
    <property type="match status" value="1"/>
</dbReference>
<sequence>MMQIFSSRVSFLPSFVEKSRQIALLRGVVATFDVTLAVRPENTGVGWIICASVCCDTSIRAGEQDRAHPAYTPCPDSVRAHSVASRAAVRRYAGHGGDWREIRKDNSMTSQFTRPAWLDTAVFYEIYPQSFCDSNGDGIGDIPGITGKLDYIASLGCNALWINPCYDSPFKDAGYDVRDYRKVASRYGTNDDLVELFHQAHARGIHVLLDLVPGHTSEEHAWFKESQRAQRNEYSDRYIWTNSAFEGYTMPFIGGESERNATYILNFFKCQPALNYGFAKRDRPWQMSPDSPAAKATRDAMVDIMRFWLALGCDGFRVDMANSLVKNDGDDKPETIKAWQEMLGTIKAEFPQAAFVSEWGVPAQALEAGFDMDFYLDWRFDGKPNGYNLLARNTDNALDTAGDRSYFSASGGGSVQEFLSQYIPQYQAIRGKGYFCFITCNHDTPRLAPRLTTREQQVAFGMFLTMPGVPFIYYGDEIGMRYRDLPTKEGGYARTGSRTPMQWDTSNNMGFSAGDPQSLYLPVDPDPQAPNVAEQEQRPDSMLAWVRSLLSLRADHPALRAKAPMTVLAQPAQGRSFAYSRIAEDGSERLVIAMNPGLESETITVPVQGNTAKNPDTLLCLGRVSAHGDTVELGPQSFAVVRV</sequence>
<dbReference type="Gene3D" id="2.60.40.1180">
    <property type="entry name" value="Golgi alpha-mannosidase II"/>
    <property type="match status" value="1"/>
</dbReference>
<feature type="domain" description="Glycosyl hydrolase family 13 catalytic" evidence="2">
    <location>
        <begin position="125"/>
        <end position="513"/>
    </location>
</feature>
<dbReference type="Pfam" id="PF00128">
    <property type="entry name" value="Alpha-amylase"/>
    <property type="match status" value="1"/>
</dbReference>
<dbReference type="InterPro" id="IPR013780">
    <property type="entry name" value="Glyco_hydro_b"/>
</dbReference>
<dbReference type="InterPro" id="IPR045857">
    <property type="entry name" value="O16G_dom_2"/>
</dbReference>
<protein>
    <submittedName>
        <fullName evidence="3">Alpha amylase, catalytic domain</fullName>
        <ecNumber evidence="3">3.2.1.1</ecNumber>
        <ecNumber evidence="3">5.4.99.16</ecNumber>
    </submittedName>
</protein>
<dbReference type="AlphaFoldDB" id="A0A086ZQL7"/>
<dbReference type="EMBL" id="JGYQ01000006">
    <property type="protein sequence ID" value="KFI48817.1"/>
    <property type="molecule type" value="Genomic_DNA"/>
</dbReference>
<evidence type="ECO:0000313" key="4">
    <source>
        <dbReference type="Proteomes" id="UP000029093"/>
    </source>
</evidence>